<dbReference type="OrthoDB" id="3268479at2"/>
<dbReference type="Proteomes" id="UP000181917">
    <property type="component" value="Unassembled WGS sequence"/>
</dbReference>
<dbReference type="KEGG" id="acry:AC20117_21565"/>
<name>A0A1H1FNU0_9MICC</name>
<gene>
    <name evidence="1" type="ORF">SAMN04489742_3558</name>
</gene>
<reference evidence="1 2" key="1">
    <citation type="submission" date="2016-10" db="EMBL/GenBank/DDBJ databases">
        <authorList>
            <person name="de Groot N.N."/>
        </authorList>
    </citation>
    <scope>NUCLEOTIDE SEQUENCE [LARGE SCALE GENOMIC DNA]</scope>
    <source>
        <strain evidence="1 2">DSM 20117</strain>
    </source>
</reference>
<evidence type="ECO:0000313" key="1">
    <source>
        <dbReference type="EMBL" id="SDR02581.1"/>
    </source>
</evidence>
<dbReference type="RefSeq" id="WP_074701713.1">
    <property type="nucleotide sequence ID" value="NZ_CP018863.1"/>
</dbReference>
<keyword evidence="2" id="KW-1185">Reference proteome</keyword>
<sequence>MAKAFRNTRKGITGELEAAERDLIRRLFEDIISMLEREGVADEDPLAAMVGLDSKAVKPEDSALLRLLPDAVKNDDGEALEFRRLTERSLREDKVAALRASSLLLEQSHVQLTAEQARLFARAVNDVRLVLADRLKIETDEDAQALHGIDDWSQAEDLDTYLALVYNFMTWLQETLMQALLDGLGRTESNN</sequence>
<accession>A0A1H1FNU0</accession>
<dbReference type="Pfam" id="PF09438">
    <property type="entry name" value="DUF2017"/>
    <property type="match status" value="1"/>
</dbReference>
<dbReference type="AlphaFoldDB" id="A0A1H1FNU0"/>
<proteinExistence type="predicted"/>
<evidence type="ECO:0000313" key="2">
    <source>
        <dbReference type="Proteomes" id="UP000181917"/>
    </source>
</evidence>
<organism evidence="1 2">
    <name type="scientific">Crystallibacter crystallopoietes</name>
    <dbReference type="NCBI Taxonomy" id="37928"/>
    <lineage>
        <taxon>Bacteria</taxon>
        <taxon>Bacillati</taxon>
        <taxon>Actinomycetota</taxon>
        <taxon>Actinomycetes</taxon>
        <taxon>Micrococcales</taxon>
        <taxon>Micrococcaceae</taxon>
        <taxon>Crystallibacter</taxon>
    </lineage>
</organism>
<dbReference type="STRING" id="37928.SAMN04489742_3558"/>
<dbReference type="InterPro" id="IPR018561">
    <property type="entry name" value="AosR"/>
</dbReference>
<protein>
    <submittedName>
        <fullName evidence="1">Uncharacterized protein</fullName>
    </submittedName>
</protein>
<dbReference type="EMBL" id="FNKH01000002">
    <property type="protein sequence ID" value="SDR02581.1"/>
    <property type="molecule type" value="Genomic_DNA"/>
</dbReference>